<keyword evidence="2" id="KW-0812">Transmembrane</keyword>
<comment type="caution">
    <text evidence="3">The sequence shown here is derived from an EMBL/GenBank/DDBJ whole genome shotgun (WGS) entry which is preliminary data.</text>
</comment>
<feature type="compositionally biased region" description="Low complexity" evidence="1">
    <location>
        <begin position="46"/>
        <end position="58"/>
    </location>
</feature>
<dbReference type="STRING" id="1220188.A0A4S3JJ69"/>
<gene>
    <name evidence="3" type="ORF">EYZ11_005892</name>
</gene>
<evidence type="ECO:0000313" key="4">
    <source>
        <dbReference type="Proteomes" id="UP000308092"/>
    </source>
</evidence>
<accession>A0A4S3JJ69</accession>
<evidence type="ECO:0000313" key="3">
    <source>
        <dbReference type="EMBL" id="THC94637.1"/>
    </source>
</evidence>
<keyword evidence="2" id="KW-1133">Transmembrane helix</keyword>
<proteinExistence type="predicted"/>
<feature type="transmembrane region" description="Helical" evidence="2">
    <location>
        <begin position="250"/>
        <end position="269"/>
    </location>
</feature>
<protein>
    <submittedName>
        <fullName evidence="3">Uncharacterized protein</fullName>
    </submittedName>
</protein>
<feature type="region of interest" description="Disordered" evidence="1">
    <location>
        <begin position="42"/>
        <end position="67"/>
    </location>
</feature>
<sequence>MNNKCREWGDVTFYLPGLKVLAPVISASIRRRIPHLYQSTDRSGTFDDISSSTTSTDIGGKEISTRPMVSSYSESDLEYYTARYDTSDSQRPATATTTSSTVVSQGSGDCSIFGSPMNNKDEFAPEDTGAGGTLRPVTSKHEVVSGVRWNRVHPALNFLQNAAYEAQQSHCDRRLVRSLYINALGYLLDAAPKDLTSEESARIRRNLPDKVKFTLPTAEMAPHAAGFPNQQSSARYQHGRSYLHRLLSSGIIWLFIILQFLMPYIKLLLRKLYQFERSHHITERTIAATANAADSLTKGGFTLGSCTLSLREGQLGTTVSNLAAWWIESVAGGIYEGVGEGMMIMGLIRPNSELERVSMQFSRGDY</sequence>
<dbReference type="EMBL" id="SOSA01000197">
    <property type="protein sequence ID" value="THC94637.1"/>
    <property type="molecule type" value="Genomic_DNA"/>
</dbReference>
<dbReference type="Proteomes" id="UP000308092">
    <property type="component" value="Unassembled WGS sequence"/>
</dbReference>
<keyword evidence="2" id="KW-0472">Membrane</keyword>
<keyword evidence="4" id="KW-1185">Reference proteome</keyword>
<evidence type="ECO:0000256" key="2">
    <source>
        <dbReference type="SAM" id="Phobius"/>
    </source>
</evidence>
<evidence type="ECO:0000256" key="1">
    <source>
        <dbReference type="SAM" id="MobiDB-lite"/>
    </source>
</evidence>
<reference evidence="3 4" key="1">
    <citation type="submission" date="2019-03" db="EMBL/GenBank/DDBJ databases">
        <title>The genome sequence of a newly discovered highly antifungal drug resistant Aspergillus species, Aspergillus tanneri NIH 1004.</title>
        <authorList>
            <person name="Mounaud S."/>
            <person name="Singh I."/>
            <person name="Joardar V."/>
            <person name="Pakala S."/>
            <person name="Pakala S."/>
            <person name="Venepally P."/>
            <person name="Hoover J."/>
            <person name="Nierman W."/>
            <person name="Chung J."/>
            <person name="Losada L."/>
        </authorList>
    </citation>
    <scope>NUCLEOTIDE SEQUENCE [LARGE SCALE GENOMIC DNA]</scope>
    <source>
        <strain evidence="3 4">NIH1004</strain>
    </source>
</reference>
<organism evidence="3 4">
    <name type="scientific">Aspergillus tanneri</name>
    <dbReference type="NCBI Taxonomy" id="1220188"/>
    <lineage>
        <taxon>Eukaryota</taxon>
        <taxon>Fungi</taxon>
        <taxon>Dikarya</taxon>
        <taxon>Ascomycota</taxon>
        <taxon>Pezizomycotina</taxon>
        <taxon>Eurotiomycetes</taxon>
        <taxon>Eurotiomycetidae</taxon>
        <taxon>Eurotiales</taxon>
        <taxon>Aspergillaceae</taxon>
        <taxon>Aspergillus</taxon>
        <taxon>Aspergillus subgen. Circumdati</taxon>
    </lineage>
</organism>
<name>A0A4S3JJ69_9EURO</name>
<dbReference type="AlphaFoldDB" id="A0A4S3JJ69"/>
<dbReference type="VEuPathDB" id="FungiDB:EYZ11_005892"/>